<dbReference type="InterPro" id="IPR023179">
    <property type="entry name" value="GTP-bd_ortho_bundle_sf"/>
</dbReference>
<dbReference type="InterPro" id="IPR043358">
    <property type="entry name" value="GNL1-like"/>
</dbReference>
<dbReference type="GO" id="GO:0005829">
    <property type="term" value="C:cytosol"/>
    <property type="evidence" value="ECO:0007669"/>
    <property type="project" value="TreeGrafter"/>
</dbReference>
<evidence type="ECO:0000259" key="8">
    <source>
        <dbReference type="PROSITE" id="PS51721"/>
    </source>
</evidence>
<evidence type="ECO:0000256" key="3">
    <source>
        <dbReference type="ARBA" id="ARBA00022741"/>
    </source>
</evidence>
<dbReference type="PROSITE" id="PS51721">
    <property type="entry name" value="G_CP"/>
    <property type="match status" value="1"/>
</dbReference>
<dbReference type="GO" id="GO:0000054">
    <property type="term" value="P:ribosomal subunit export from nucleus"/>
    <property type="evidence" value="ECO:0007669"/>
    <property type="project" value="TreeGrafter"/>
</dbReference>
<evidence type="ECO:0000313" key="9">
    <source>
        <dbReference type="EMBL" id="KAF7403029.1"/>
    </source>
</evidence>
<evidence type="ECO:0000256" key="7">
    <source>
        <dbReference type="SAM" id="MobiDB-lite"/>
    </source>
</evidence>
<feature type="domain" description="CP-type G" evidence="8">
    <location>
        <begin position="164"/>
        <end position="404"/>
    </location>
</feature>
<dbReference type="EMBL" id="JACSEA010000004">
    <property type="protein sequence ID" value="KAF7403029.1"/>
    <property type="molecule type" value="Genomic_DNA"/>
</dbReference>
<protein>
    <recommendedName>
        <fullName evidence="6">Large subunit GTPase 1 homolog</fullName>
    </recommendedName>
</protein>
<dbReference type="Pfam" id="PF01926">
    <property type="entry name" value="MMR_HSR1"/>
    <property type="match status" value="1"/>
</dbReference>
<keyword evidence="4" id="KW-0378">Hydrolase</keyword>
<organism evidence="9 10">
    <name type="scientific">Vespula vulgaris</name>
    <name type="common">Yellow jacket</name>
    <name type="synonym">Wasp</name>
    <dbReference type="NCBI Taxonomy" id="7454"/>
    <lineage>
        <taxon>Eukaryota</taxon>
        <taxon>Metazoa</taxon>
        <taxon>Ecdysozoa</taxon>
        <taxon>Arthropoda</taxon>
        <taxon>Hexapoda</taxon>
        <taxon>Insecta</taxon>
        <taxon>Pterygota</taxon>
        <taxon>Neoptera</taxon>
        <taxon>Endopterygota</taxon>
        <taxon>Hymenoptera</taxon>
        <taxon>Apocrita</taxon>
        <taxon>Aculeata</taxon>
        <taxon>Vespoidea</taxon>
        <taxon>Vespidae</taxon>
        <taxon>Vespinae</taxon>
        <taxon>Vespula</taxon>
    </lineage>
</organism>
<evidence type="ECO:0000256" key="4">
    <source>
        <dbReference type="ARBA" id="ARBA00022801"/>
    </source>
</evidence>
<feature type="compositionally biased region" description="Acidic residues" evidence="7">
    <location>
        <begin position="249"/>
        <end position="287"/>
    </location>
</feature>
<evidence type="ECO:0000313" key="10">
    <source>
        <dbReference type="Proteomes" id="UP000614350"/>
    </source>
</evidence>
<dbReference type="GO" id="GO:0003924">
    <property type="term" value="F:GTPase activity"/>
    <property type="evidence" value="ECO:0007669"/>
    <property type="project" value="InterPro"/>
</dbReference>
<dbReference type="Proteomes" id="UP000614350">
    <property type="component" value="Unassembled WGS sequence"/>
</dbReference>
<reference evidence="9" key="1">
    <citation type="journal article" date="2020" name="G3 (Bethesda)">
        <title>High-Quality Assemblies for Three Invasive Social Wasps from the &lt;i&gt;Vespula&lt;/i&gt; Genus.</title>
        <authorList>
            <person name="Harrop T.W.R."/>
            <person name="Guhlin J."/>
            <person name="McLaughlin G.M."/>
            <person name="Permina E."/>
            <person name="Stockwell P."/>
            <person name="Gilligan J."/>
            <person name="Le Lec M.F."/>
            <person name="Gruber M.A.M."/>
            <person name="Quinn O."/>
            <person name="Lovegrove M."/>
            <person name="Duncan E.J."/>
            <person name="Remnant E.J."/>
            <person name="Van Eeckhoven J."/>
            <person name="Graham B."/>
            <person name="Knapp R.A."/>
            <person name="Langford K.W."/>
            <person name="Kronenberg Z."/>
            <person name="Press M.O."/>
            <person name="Eacker S.M."/>
            <person name="Wilson-Rankin E.E."/>
            <person name="Purcell J."/>
            <person name="Lester P.J."/>
            <person name="Dearden P.K."/>
        </authorList>
    </citation>
    <scope>NUCLEOTIDE SEQUENCE</scope>
    <source>
        <strain evidence="9">Marl-1</strain>
    </source>
</reference>
<dbReference type="SUPFAM" id="SSF52540">
    <property type="entry name" value="P-loop containing nucleoside triphosphate hydrolases"/>
    <property type="match status" value="1"/>
</dbReference>
<dbReference type="Gene3D" id="3.40.50.300">
    <property type="entry name" value="P-loop containing nucleotide triphosphate hydrolases"/>
    <property type="match status" value="1"/>
</dbReference>
<name>A0A834K9N3_VESVU</name>
<accession>A0A834K9N3</accession>
<keyword evidence="3" id="KW-0547">Nucleotide-binding</keyword>
<keyword evidence="5" id="KW-0342">GTP-binding</keyword>
<comment type="caution">
    <text evidence="9">The sequence shown here is derived from an EMBL/GenBank/DDBJ whole genome shotgun (WGS) entry which is preliminary data.</text>
</comment>
<gene>
    <name evidence="9" type="ORF">HZH66_005296</name>
</gene>
<dbReference type="PANTHER" id="PTHR45709:SF2">
    <property type="entry name" value="LARGE SUBUNIT GTPASE 1 HOMOLOG"/>
    <property type="match status" value="1"/>
</dbReference>
<keyword evidence="2" id="KW-0963">Cytoplasm</keyword>
<feature type="region of interest" description="Disordered" evidence="7">
    <location>
        <begin position="249"/>
        <end position="318"/>
    </location>
</feature>
<dbReference type="AlphaFoldDB" id="A0A834K9N3"/>
<comment type="subcellular location">
    <subcellularLocation>
        <location evidence="1">Cytoplasm</location>
    </subcellularLocation>
</comment>
<keyword evidence="10" id="KW-1185">Reference proteome</keyword>
<evidence type="ECO:0000256" key="1">
    <source>
        <dbReference type="ARBA" id="ARBA00004496"/>
    </source>
</evidence>
<evidence type="ECO:0000256" key="2">
    <source>
        <dbReference type="ARBA" id="ARBA00022490"/>
    </source>
</evidence>
<sequence>MGKKTKAQNLGKSLIRDRFSSSTARKFRGDVSKLHSENVNDGYDWACLNLQSVTEESSFEEFLSTADLAGTEFNAEKLNIKFVNLQGLPGLLNKDEKKKVLEAHEKNKGFLKIPRRPKWDSSTTGEDLQAREKEEFLEWRRGLAMLQEAEGLILTPYEKNLEFWRQLWRVVERSDVIVQIVDARNPLLFRCEDLENYVKEIDSKKINLILINKADFLTDHQRQLWAEYFTSINMRIAFFSAKLAAENEKIEEESNEDVEDPVDEQENDDSDENSISNDENDENDESKEELLDNVIENTEIEDEDNKISELGENKSSINNSPELLTRDKLILLFRSIYKEKTYLEGVTTIGMVGYPNVGKSSTINALLQYKKVSVSATPGKTKHFQTLFLDKDLLLCDCPGLVMPSFVCTKADMILNGILPIDQMRDHVPPVTLLGTLMPKYVLEDIYGIMLPIPVEGEDPDRSPTAEEILNAYGYNRGFMTQNGQPDNPRTARYVLKDFVNGKLLYCVAPPTQNQNEFHQFPPPRRIKTENTHIPPRMARVIGGRKAMSEELDKKFLNQVCSGVHTRGVLGKSSGTPWNINHNGVDSVAGSMQSLCIEEKPWKKINKHCNKKKREKARRLYSYLDQH</sequence>
<dbReference type="GO" id="GO:0005525">
    <property type="term" value="F:GTP binding"/>
    <property type="evidence" value="ECO:0007669"/>
    <property type="project" value="UniProtKB-KW"/>
</dbReference>
<dbReference type="InterPro" id="IPR006073">
    <property type="entry name" value="GTP-bd"/>
</dbReference>
<proteinExistence type="predicted"/>
<evidence type="ECO:0000256" key="6">
    <source>
        <dbReference type="ARBA" id="ARBA00040145"/>
    </source>
</evidence>
<dbReference type="PANTHER" id="PTHR45709">
    <property type="entry name" value="LARGE SUBUNIT GTPASE 1 HOMOLOG-RELATED"/>
    <property type="match status" value="1"/>
</dbReference>
<dbReference type="InterPro" id="IPR027417">
    <property type="entry name" value="P-loop_NTPase"/>
</dbReference>
<evidence type="ECO:0000256" key="5">
    <source>
        <dbReference type="ARBA" id="ARBA00023134"/>
    </source>
</evidence>
<dbReference type="CDD" id="cd01857">
    <property type="entry name" value="HSR1_MMR1"/>
    <property type="match status" value="1"/>
</dbReference>
<dbReference type="InterPro" id="IPR030378">
    <property type="entry name" value="G_CP_dom"/>
</dbReference>
<dbReference type="Gene3D" id="1.10.1580.10">
    <property type="match status" value="1"/>
</dbReference>